<name>A0A8H7V6C6_9FUNG</name>
<keyword evidence="3" id="KW-1185">Reference proteome</keyword>
<evidence type="ECO:0000313" key="2">
    <source>
        <dbReference type="EMBL" id="KAG2202974.1"/>
    </source>
</evidence>
<dbReference type="AlphaFoldDB" id="A0A8H7V6C6"/>
<feature type="transmembrane region" description="Helical" evidence="1">
    <location>
        <begin position="113"/>
        <end position="135"/>
    </location>
</feature>
<evidence type="ECO:0000256" key="1">
    <source>
        <dbReference type="SAM" id="Phobius"/>
    </source>
</evidence>
<dbReference type="PROSITE" id="PS51257">
    <property type="entry name" value="PROKAR_LIPOPROTEIN"/>
    <property type="match status" value="1"/>
</dbReference>
<sequence length="368" mass="40918">MDYKNVPASANRGIPTMTAFSIMFVSIGMSCFIWQAMTAGQMFYKAKKPILGLVFAQATLGIVVTFVTLLTSLTTVDCTFRLLFSVVGVNVADISLQFVLLWKAYLGNNRSKVILGVGCIPLVFIAAFIIVNMTFGRSFTEQGVGLCDTDYPTYIVIAKAAIDCTSNTFLSGCFILVIYRHYCILGSSIQKTLITEGLIYCFGVCLSNILTGILMAKTVFGGSTPILYTIDWYLASYLIIKQLGHRHKNAALKEDEDQEHNNDDISSIASKYRCPSCRNIGDEKEHTTSNENINEFHNKQRDTYYQSVDGTLVPSPSSITTPYHSFVADEEKMYSMPSLPPFEKKIYGFARKNSTKLSEDNETIIESL</sequence>
<evidence type="ECO:0000313" key="3">
    <source>
        <dbReference type="Proteomes" id="UP000650833"/>
    </source>
</evidence>
<keyword evidence="1" id="KW-1133">Transmembrane helix</keyword>
<protein>
    <submittedName>
        <fullName evidence="2">Uncharacterized protein</fullName>
    </submittedName>
</protein>
<feature type="transmembrane region" description="Helical" evidence="1">
    <location>
        <begin position="50"/>
        <end position="70"/>
    </location>
</feature>
<feature type="transmembrane region" description="Helical" evidence="1">
    <location>
        <begin position="82"/>
        <end position="101"/>
    </location>
</feature>
<keyword evidence="1" id="KW-0472">Membrane</keyword>
<feature type="transmembrane region" description="Helical" evidence="1">
    <location>
        <begin position="198"/>
        <end position="216"/>
    </location>
</feature>
<comment type="caution">
    <text evidence="2">The sequence shown here is derived from an EMBL/GenBank/DDBJ whole genome shotgun (WGS) entry which is preliminary data.</text>
</comment>
<gene>
    <name evidence="2" type="ORF">INT46_009091</name>
</gene>
<feature type="transmembrane region" description="Helical" evidence="1">
    <location>
        <begin position="155"/>
        <end position="178"/>
    </location>
</feature>
<organism evidence="2 3">
    <name type="scientific">Mucor plumbeus</name>
    <dbReference type="NCBI Taxonomy" id="97098"/>
    <lineage>
        <taxon>Eukaryota</taxon>
        <taxon>Fungi</taxon>
        <taxon>Fungi incertae sedis</taxon>
        <taxon>Mucoromycota</taxon>
        <taxon>Mucoromycotina</taxon>
        <taxon>Mucoromycetes</taxon>
        <taxon>Mucorales</taxon>
        <taxon>Mucorineae</taxon>
        <taxon>Mucoraceae</taxon>
        <taxon>Mucor</taxon>
    </lineage>
</organism>
<dbReference type="EMBL" id="JAEPRC010000243">
    <property type="protein sequence ID" value="KAG2202974.1"/>
    <property type="molecule type" value="Genomic_DNA"/>
</dbReference>
<dbReference type="Proteomes" id="UP000650833">
    <property type="component" value="Unassembled WGS sequence"/>
</dbReference>
<feature type="transmembrane region" description="Helical" evidence="1">
    <location>
        <begin position="222"/>
        <end position="240"/>
    </location>
</feature>
<accession>A0A8H7V6C6</accession>
<keyword evidence="1" id="KW-0812">Transmembrane</keyword>
<dbReference type="OrthoDB" id="2256270at2759"/>
<reference evidence="2" key="1">
    <citation type="submission" date="2020-12" db="EMBL/GenBank/DDBJ databases">
        <title>Metabolic potential, ecology and presence of endohyphal bacteria is reflected in genomic diversity of Mucoromycotina.</title>
        <authorList>
            <person name="Muszewska A."/>
            <person name="Okrasinska A."/>
            <person name="Steczkiewicz K."/>
            <person name="Drgas O."/>
            <person name="Orlowska M."/>
            <person name="Perlinska-Lenart U."/>
            <person name="Aleksandrzak-Piekarczyk T."/>
            <person name="Szatraj K."/>
            <person name="Zielenkiewicz U."/>
            <person name="Pilsyk S."/>
            <person name="Malc E."/>
            <person name="Mieczkowski P."/>
            <person name="Kruszewska J.S."/>
            <person name="Biernat P."/>
            <person name="Pawlowska J."/>
        </authorList>
    </citation>
    <scope>NUCLEOTIDE SEQUENCE</scope>
    <source>
        <strain evidence="2">CBS 226.32</strain>
    </source>
</reference>
<proteinExistence type="predicted"/>
<feature type="transmembrane region" description="Helical" evidence="1">
    <location>
        <begin position="20"/>
        <end position="38"/>
    </location>
</feature>